<dbReference type="PANTHER" id="PTHR24148:SF64">
    <property type="entry name" value="HETEROKARYON INCOMPATIBILITY DOMAIN-CONTAINING PROTEIN"/>
    <property type="match status" value="1"/>
</dbReference>
<accession>A0A3D8SM49</accession>
<dbReference type="PANTHER" id="PTHR24148">
    <property type="entry name" value="ANKYRIN REPEAT DOMAIN-CONTAINING PROTEIN 39 HOMOLOG-RELATED"/>
    <property type="match status" value="1"/>
</dbReference>
<feature type="domain" description="Heterokaryon incompatibility" evidence="2">
    <location>
        <begin position="61"/>
        <end position="324"/>
    </location>
</feature>
<feature type="compositionally biased region" description="Acidic residues" evidence="1">
    <location>
        <begin position="208"/>
        <end position="222"/>
    </location>
</feature>
<comment type="caution">
    <text evidence="3">The sequence shown here is derived from an EMBL/GenBank/DDBJ whole genome shotgun (WGS) entry which is preliminary data.</text>
</comment>
<reference evidence="3 4" key="1">
    <citation type="journal article" date="2018" name="IMA Fungus">
        <title>IMA Genome-F 9: Draft genome sequence of Annulohypoxylon stygium, Aspergillus mulundensis, Berkeleyomyces basicola (syn. Thielaviopsis basicola), Ceratocystis smalleyi, two Cercospora beticola strains, Coleophoma cylindrospora, Fusarium fracticaudum, Phialophora cf. hyalina, and Morchella septimelata.</title>
        <authorList>
            <person name="Wingfield B.D."/>
            <person name="Bills G.F."/>
            <person name="Dong Y."/>
            <person name="Huang W."/>
            <person name="Nel W.J."/>
            <person name="Swalarsk-Parry B.S."/>
            <person name="Vaghefi N."/>
            <person name="Wilken P.M."/>
            <person name="An Z."/>
            <person name="de Beer Z.W."/>
            <person name="De Vos L."/>
            <person name="Chen L."/>
            <person name="Duong T.A."/>
            <person name="Gao Y."/>
            <person name="Hammerbacher A."/>
            <person name="Kikkert J.R."/>
            <person name="Li Y."/>
            <person name="Li H."/>
            <person name="Li K."/>
            <person name="Li Q."/>
            <person name="Liu X."/>
            <person name="Ma X."/>
            <person name="Naidoo K."/>
            <person name="Pethybridge S.J."/>
            <person name="Sun J."/>
            <person name="Steenkamp E.T."/>
            <person name="van der Nest M.A."/>
            <person name="van Wyk S."/>
            <person name="Wingfield M.J."/>
            <person name="Xiong C."/>
            <person name="Yue Q."/>
            <person name="Zhang X."/>
        </authorList>
    </citation>
    <scope>NUCLEOTIDE SEQUENCE [LARGE SCALE GENOMIC DNA]</scope>
    <source>
        <strain evidence="3 4">BP5796</strain>
    </source>
</reference>
<evidence type="ECO:0000259" key="2">
    <source>
        <dbReference type="Pfam" id="PF06985"/>
    </source>
</evidence>
<protein>
    <recommendedName>
        <fullName evidence="2">Heterokaryon incompatibility domain-containing protein</fullName>
    </recommendedName>
</protein>
<sequence length="767" mass="87450">MALVTSEIPFHLKADTSLGSIEFQYRPLMPKEIRLVILWPGSWDSKLKCSLLYAMLEEHEYDALSYTWGDPTLTSSILLDDREFRVTLGLEAALQHLRHPTESLTLWIDAICINQSNIPERNSQVQMMYTIFQNAENVRSWIGGESEDGDRINREKLVEAINQLNQLEDQSWHGPSSNSSYDDEVSEWSILKLLETFGTPYISRIVDESSDSSESEDDYDSESDNRSESGDELEYDIESRNNSRAENDDELEDEGWSGNDSDCYTIVEEISESEGSRSDDSDGLDEQTFSKMTNSLTEPSGLKAWISLVVLCMRPYWARVWVQQEILQRSKVIIHFGLSSISLLSLVALLGVTTRLYQSDIDKDSNRYKTIEIFAEYSFLVQDSTSPFLAKKTESGLKHGGLTKKILTLLKLQFFKRSTDPRDKIYGLVGFIPAWRDGNFPIDYSLPVEKAYVTAIKHIVQTSGSLMMLVDTIQVSRKGRLAALPSWCPDWSFNASVAIDDFLEIPQLLLMDFIFDLRPYCLPGQSSTSNASFTSDDRGLIVSGCILDVVEHLVDRYTPTEPYLESKVFEESLGLALRYCGGPYWQASQNSPPDSKNHESTADIKFGQGLMGLSRQQINSRLISQLVAFWETVIGDHDQQFEGNNFDWITDSDLPLQEWIHIKTHIMQRVKQFTVGKRVFAYFPALPMIWNRRFFMSRQKYMGSAPQDAAEGDLVCIIFGTNVPVLLRPSGDHFVFIGPVYFHGWMTRKSRRLGRELEKPVQDFVIY</sequence>
<dbReference type="OrthoDB" id="194358at2759"/>
<proteinExistence type="predicted"/>
<organism evidence="3 4">
    <name type="scientific">Coleophoma crateriformis</name>
    <dbReference type="NCBI Taxonomy" id="565419"/>
    <lineage>
        <taxon>Eukaryota</taxon>
        <taxon>Fungi</taxon>
        <taxon>Dikarya</taxon>
        <taxon>Ascomycota</taxon>
        <taxon>Pezizomycotina</taxon>
        <taxon>Leotiomycetes</taxon>
        <taxon>Helotiales</taxon>
        <taxon>Dermateaceae</taxon>
        <taxon>Coleophoma</taxon>
    </lineage>
</organism>
<evidence type="ECO:0000313" key="4">
    <source>
        <dbReference type="Proteomes" id="UP000256328"/>
    </source>
</evidence>
<gene>
    <name evidence="3" type="ORF">BP5796_03074</name>
</gene>
<dbReference type="EMBL" id="PDLN01000004">
    <property type="protein sequence ID" value="RDW87380.1"/>
    <property type="molecule type" value="Genomic_DNA"/>
</dbReference>
<feature type="region of interest" description="Disordered" evidence="1">
    <location>
        <begin position="205"/>
        <end position="261"/>
    </location>
</feature>
<dbReference type="AlphaFoldDB" id="A0A3D8SM49"/>
<dbReference type="InterPro" id="IPR052895">
    <property type="entry name" value="HetReg/Transcr_Mod"/>
</dbReference>
<dbReference type="Pfam" id="PF06985">
    <property type="entry name" value="HET"/>
    <property type="match status" value="1"/>
</dbReference>
<dbReference type="Pfam" id="PF26639">
    <property type="entry name" value="Het-6_barrel"/>
    <property type="match status" value="1"/>
</dbReference>
<dbReference type="Proteomes" id="UP000256328">
    <property type="component" value="Unassembled WGS sequence"/>
</dbReference>
<name>A0A3D8SM49_9HELO</name>
<feature type="compositionally biased region" description="Basic and acidic residues" evidence="1">
    <location>
        <begin position="237"/>
        <end position="246"/>
    </location>
</feature>
<evidence type="ECO:0000313" key="3">
    <source>
        <dbReference type="EMBL" id="RDW87380.1"/>
    </source>
</evidence>
<evidence type="ECO:0000256" key="1">
    <source>
        <dbReference type="SAM" id="MobiDB-lite"/>
    </source>
</evidence>
<dbReference type="InterPro" id="IPR010730">
    <property type="entry name" value="HET"/>
</dbReference>
<keyword evidence="4" id="KW-1185">Reference proteome</keyword>